<name>A0A1B7X2N1_APHFL</name>
<accession>A0A1B7X2N1</accession>
<reference evidence="1 2" key="1">
    <citation type="submission" date="2015-09" db="EMBL/GenBank/DDBJ databases">
        <title>Aphanizomenon flos-aquae WA102.</title>
        <authorList>
            <person name="Driscoll C."/>
        </authorList>
    </citation>
    <scope>NUCLEOTIDE SEQUENCE [LARGE SCALE GENOMIC DNA]</scope>
    <source>
        <strain evidence="1">WA102</strain>
    </source>
</reference>
<sequence length="81" mass="9203">MLIKIEIPNEYTNSEGVTLTQEELIQGIAKTRNAHNVRTQSQLTDSGWVAYSVLESCVAWFEQSKNQPNIEPLVEENKPQD</sequence>
<dbReference type="AlphaFoldDB" id="A0A1B7X2N1"/>
<proteinExistence type="predicted"/>
<organism evidence="1 2">
    <name type="scientific">Aphanizomenon flos-aquae WA102</name>
    <dbReference type="NCBI Taxonomy" id="1710896"/>
    <lineage>
        <taxon>Bacteria</taxon>
        <taxon>Bacillati</taxon>
        <taxon>Cyanobacteriota</taxon>
        <taxon>Cyanophyceae</taxon>
        <taxon>Nostocales</taxon>
        <taxon>Aphanizomenonaceae</taxon>
        <taxon>Aphanizomenon</taxon>
    </lineage>
</organism>
<gene>
    <name evidence="1" type="ORF">AN484_11390</name>
</gene>
<protein>
    <submittedName>
        <fullName evidence="1">Uncharacterized protein</fullName>
    </submittedName>
</protein>
<evidence type="ECO:0000313" key="1">
    <source>
        <dbReference type="EMBL" id="OBQ43602.1"/>
    </source>
</evidence>
<evidence type="ECO:0000313" key="2">
    <source>
        <dbReference type="Proteomes" id="UP000092093"/>
    </source>
</evidence>
<comment type="caution">
    <text evidence="1">The sequence shown here is derived from an EMBL/GenBank/DDBJ whole genome shotgun (WGS) entry which is preliminary data.</text>
</comment>
<dbReference type="EMBL" id="LJOW01000048">
    <property type="protein sequence ID" value="OBQ43602.1"/>
    <property type="molecule type" value="Genomic_DNA"/>
</dbReference>
<dbReference type="Proteomes" id="UP000092093">
    <property type="component" value="Unassembled WGS sequence"/>
</dbReference>